<dbReference type="GO" id="GO:0016491">
    <property type="term" value="F:oxidoreductase activity"/>
    <property type="evidence" value="ECO:0007669"/>
    <property type="project" value="UniProtKB-KW"/>
</dbReference>
<dbReference type="Gene3D" id="3.40.50.720">
    <property type="entry name" value="NAD(P)-binding Rossmann-like Domain"/>
    <property type="match status" value="1"/>
</dbReference>
<keyword evidence="2" id="KW-0560">Oxidoreductase</keyword>
<dbReference type="AlphaFoldDB" id="A0AAU7QBQ4"/>
<comment type="similarity">
    <text evidence="1 3">Belongs to the short-chain dehydrogenases/reductases (SDR) family.</text>
</comment>
<evidence type="ECO:0000256" key="1">
    <source>
        <dbReference type="ARBA" id="ARBA00006484"/>
    </source>
</evidence>
<evidence type="ECO:0000313" key="4">
    <source>
        <dbReference type="EMBL" id="XBS70405.1"/>
    </source>
</evidence>
<dbReference type="InterPro" id="IPR036291">
    <property type="entry name" value="NAD(P)-bd_dom_sf"/>
</dbReference>
<dbReference type="EMBL" id="CP157947">
    <property type="protein sequence ID" value="XBS70405.1"/>
    <property type="molecule type" value="Genomic_DNA"/>
</dbReference>
<dbReference type="PANTHER" id="PTHR44169:SF6">
    <property type="entry name" value="NADPH-DEPENDENT 1-ACYLDIHYDROXYACETONE PHOSPHATE REDUCTASE"/>
    <property type="match status" value="1"/>
</dbReference>
<dbReference type="InterPro" id="IPR002347">
    <property type="entry name" value="SDR_fam"/>
</dbReference>
<dbReference type="PRINTS" id="PR00080">
    <property type="entry name" value="SDRFAMILY"/>
</dbReference>
<reference evidence="4" key="1">
    <citation type="submission" date="2024-06" db="EMBL/GenBank/DDBJ databases">
        <authorList>
            <person name="Coelho C."/>
            <person name="Bento M."/>
            <person name="Garcia E."/>
            <person name="Camelo A."/>
            <person name="Brandao I."/>
            <person name="Espirito Santo C."/>
            <person name="Trovao J."/>
            <person name="Verissimo A."/>
            <person name="Costa J."/>
            <person name="Tiago I."/>
        </authorList>
    </citation>
    <scope>NUCLEOTIDE SEQUENCE</scope>
    <source>
        <strain evidence="4">KWT182</strain>
    </source>
</reference>
<accession>A0AAU7QBQ4</accession>
<evidence type="ECO:0000256" key="3">
    <source>
        <dbReference type="RuleBase" id="RU000363"/>
    </source>
</evidence>
<protein>
    <submittedName>
        <fullName evidence="4">SDR family oxidoreductase</fullName>
    </submittedName>
</protein>
<dbReference type="PANTHER" id="PTHR44169">
    <property type="entry name" value="NADPH-DEPENDENT 1-ACYLDIHYDROXYACETONE PHOSPHATE REDUCTASE"/>
    <property type="match status" value="1"/>
</dbReference>
<sequence>MNMQEKSVLITGANRGIGAEIVLAFLKQGIGRVYAAARHPASMPDFGDGRVISLQLDITKPAEVTAAARQAGAVDILLNNAGIMHFTGVLTAATAELSADMDVNYYGTLRMIQAFAPLMEKHGGGVIANVVSVVGLASVPGIEGYSASKAALFSATQAARTALKPKNIQVVGIFPGPIDTDLAKDMPQDKASPVDTAEDIVKGIIAGQEDIYPDPISKQLSELWSRNPKGLERYFATLAG</sequence>
<dbReference type="Pfam" id="PF00106">
    <property type="entry name" value="adh_short"/>
    <property type="match status" value="1"/>
</dbReference>
<proteinExistence type="inferred from homology"/>
<dbReference type="SUPFAM" id="SSF51735">
    <property type="entry name" value="NAD(P)-binding Rossmann-fold domains"/>
    <property type="match status" value="1"/>
</dbReference>
<gene>
    <name evidence="4" type="ORF">ABK905_03935</name>
</gene>
<organism evidence="4">
    <name type="scientific">Acerihabitans sp. KWT182</name>
    <dbReference type="NCBI Taxonomy" id="3157919"/>
    <lineage>
        <taxon>Bacteria</taxon>
        <taxon>Pseudomonadati</taxon>
        <taxon>Pseudomonadota</taxon>
        <taxon>Gammaproteobacteria</taxon>
        <taxon>Enterobacterales</taxon>
        <taxon>Pectobacteriaceae</taxon>
        <taxon>Acerihabitans</taxon>
    </lineage>
</organism>
<name>A0AAU7QBQ4_9GAMM</name>
<evidence type="ECO:0000256" key="2">
    <source>
        <dbReference type="ARBA" id="ARBA00023002"/>
    </source>
</evidence>
<dbReference type="NCBIfam" id="NF006118">
    <property type="entry name" value="PRK08264.1-4"/>
    <property type="match status" value="1"/>
</dbReference>
<dbReference type="PRINTS" id="PR00081">
    <property type="entry name" value="GDHRDH"/>
</dbReference>